<sequence length="286" mass="32460">MCSSTSWRTNAEKPLYERTNRPANFFNPFLKNHVNSTSTNLDVPITQSIYGQFRRFVLNDPNVNWQTSMNYLSSVRRQLEDEHKTTTFKDSGDCINDGTLLKNRAPAMALKDLKIIGELLFIKNETRYLTDRAFLAQQWTAIGRSSDIGSLRFSDFSWKDDCSMHFLAVLHSALIWQLDPIHALAAQLIGCPYDTSGSVFRQIPVSKDDEKHFCNYINRLLRSVSDMDVDGRVTAMLSSHSTRRGAATVGVKSGYVNLADLSRRGQWSVDSYATLMEYPCYTSHGD</sequence>
<comment type="caution">
    <text evidence="2">The sequence shown here is derived from an EMBL/GenBank/DDBJ whole genome shotgun (WGS) entry which is preliminary data.</text>
</comment>
<name>A0A1V9Y5S5_ACHHY</name>
<evidence type="ECO:0000313" key="3">
    <source>
        <dbReference type="Proteomes" id="UP000243579"/>
    </source>
</evidence>
<protein>
    <submittedName>
        <fullName evidence="2">Uncharacterized protein</fullName>
    </submittedName>
</protein>
<dbReference type="GO" id="GO:0006310">
    <property type="term" value="P:DNA recombination"/>
    <property type="evidence" value="ECO:0007669"/>
    <property type="project" value="UniProtKB-KW"/>
</dbReference>
<accession>A0A1V9Y5S5</accession>
<dbReference type="InterPro" id="IPR013762">
    <property type="entry name" value="Integrase-like_cat_sf"/>
</dbReference>
<dbReference type="EMBL" id="JNBR01002838">
    <property type="protein sequence ID" value="OQR81073.1"/>
    <property type="molecule type" value="Genomic_DNA"/>
</dbReference>
<dbReference type="InterPro" id="IPR011010">
    <property type="entry name" value="DNA_brk_join_enz"/>
</dbReference>
<keyword evidence="3" id="KW-1185">Reference proteome</keyword>
<dbReference type="Gene3D" id="1.10.443.10">
    <property type="entry name" value="Intergrase catalytic core"/>
    <property type="match status" value="1"/>
</dbReference>
<gene>
    <name evidence="2" type="ORF">ACHHYP_16799</name>
</gene>
<proteinExistence type="predicted"/>
<reference evidence="2 3" key="1">
    <citation type="journal article" date="2014" name="Genome Biol. Evol.">
        <title>The secreted proteins of Achlya hypogyna and Thraustotheca clavata identify the ancestral oomycete secretome and reveal gene acquisitions by horizontal gene transfer.</title>
        <authorList>
            <person name="Misner I."/>
            <person name="Blouin N."/>
            <person name="Leonard G."/>
            <person name="Richards T.A."/>
            <person name="Lane C.E."/>
        </authorList>
    </citation>
    <scope>NUCLEOTIDE SEQUENCE [LARGE SCALE GENOMIC DNA]</scope>
    <source>
        <strain evidence="2 3">ATCC 48635</strain>
    </source>
</reference>
<dbReference type="GO" id="GO:0015074">
    <property type="term" value="P:DNA integration"/>
    <property type="evidence" value="ECO:0007669"/>
    <property type="project" value="InterPro"/>
</dbReference>
<evidence type="ECO:0000313" key="2">
    <source>
        <dbReference type="EMBL" id="OQR81073.1"/>
    </source>
</evidence>
<evidence type="ECO:0000256" key="1">
    <source>
        <dbReference type="ARBA" id="ARBA00023172"/>
    </source>
</evidence>
<dbReference type="AlphaFoldDB" id="A0A1V9Y5S5"/>
<organism evidence="2 3">
    <name type="scientific">Achlya hypogyna</name>
    <name type="common">Oomycete</name>
    <name type="synonym">Protoachlya hypogyna</name>
    <dbReference type="NCBI Taxonomy" id="1202772"/>
    <lineage>
        <taxon>Eukaryota</taxon>
        <taxon>Sar</taxon>
        <taxon>Stramenopiles</taxon>
        <taxon>Oomycota</taxon>
        <taxon>Saprolegniomycetes</taxon>
        <taxon>Saprolegniales</taxon>
        <taxon>Achlyaceae</taxon>
        <taxon>Achlya</taxon>
    </lineage>
</organism>
<dbReference type="SUPFAM" id="SSF56349">
    <property type="entry name" value="DNA breaking-rejoining enzymes"/>
    <property type="match status" value="1"/>
</dbReference>
<dbReference type="OrthoDB" id="164698at2759"/>
<dbReference type="GO" id="GO:0003677">
    <property type="term" value="F:DNA binding"/>
    <property type="evidence" value="ECO:0007669"/>
    <property type="project" value="InterPro"/>
</dbReference>
<dbReference type="Proteomes" id="UP000243579">
    <property type="component" value="Unassembled WGS sequence"/>
</dbReference>
<keyword evidence="1" id="KW-0233">DNA recombination</keyword>